<gene>
    <name evidence="2" type="ORF">NDU88_002904</name>
</gene>
<feature type="region of interest" description="Disordered" evidence="1">
    <location>
        <begin position="53"/>
        <end position="97"/>
    </location>
</feature>
<feature type="compositionally biased region" description="Basic and acidic residues" evidence="1">
    <location>
        <begin position="78"/>
        <end position="94"/>
    </location>
</feature>
<name>A0AAV7RCD7_PLEWA</name>
<feature type="compositionally biased region" description="Basic and acidic residues" evidence="1">
    <location>
        <begin position="57"/>
        <end position="70"/>
    </location>
</feature>
<accession>A0AAV7RCD7</accession>
<evidence type="ECO:0000313" key="2">
    <source>
        <dbReference type="EMBL" id="KAJ1150106.1"/>
    </source>
</evidence>
<sequence>MEIQAWHTMPDAQATMEALYHVRQELTVSGEDCLLRGHQLVILTSLTDRAVQLEHAGPQDDDRLGEHGSRNEQVSDVPESHDQESSLGASRDKALSPARRTVWSWYELRSSPVPSTRLRYYLV</sequence>
<dbReference type="AlphaFoldDB" id="A0AAV7RCD7"/>
<keyword evidence="3" id="KW-1185">Reference proteome</keyword>
<dbReference type="Proteomes" id="UP001066276">
    <property type="component" value="Chromosome 5"/>
</dbReference>
<evidence type="ECO:0000313" key="3">
    <source>
        <dbReference type="Proteomes" id="UP001066276"/>
    </source>
</evidence>
<organism evidence="2 3">
    <name type="scientific">Pleurodeles waltl</name>
    <name type="common">Iberian ribbed newt</name>
    <dbReference type="NCBI Taxonomy" id="8319"/>
    <lineage>
        <taxon>Eukaryota</taxon>
        <taxon>Metazoa</taxon>
        <taxon>Chordata</taxon>
        <taxon>Craniata</taxon>
        <taxon>Vertebrata</taxon>
        <taxon>Euteleostomi</taxon>
        <taxon>Amphibia</taxon>
        <taxon>Batrachia</taxon>
        <taxon>Caudata</taxon>
        <taxon>Salamandroidea</taxon>
        <taxon>Salamandridae</taxon>
        <taxon>Pleurodelinae</taxon>
        <taxon>Pleurodeles</taxon>
    </lineage>
</organism>
<evidence type="ECO:0000256" key="1">
    <source>
        <dbReference type="SAM" id="MobiDB-lite"/>
    </source>
</evidence>
<reference evidence="2" key="1">
    <citation type="journal article" date="2022" name="bioRxiv">
        <title>Sequencing and chromosome-scale assembly of the giantPleurodeles waltlgenome.</title>
        <authorList>
            <person name="Brown T."/>
            <person name="Elewa A."/>
            <person name="Iarovenko S."/>
            <person name="Subramanian E."/>
            <person name="Araus A.J."/>
            <person name="Petzold A."/>
            <person name="Susuki M."/>
            <person name="Suzuki K.-i.T."/>
            <person name="Hayashi T."/>
            <person name="Toyoda A."/>
            <person name="Oliveira C."/>
            <person name="Osipova E."/>
            <person name="Leigh N.D."/>
            <person name="Simon A."/>
            <person name="Yun M.H."/>
        </authorList>
    </citation>
    <scope>NUCLEOTIDE SEQUENCE</scope>
    <source>
        <strain evidence="2">20211129_DDA</strain>
        <tissue evidence="2">Liver</tissue>
    </source>
</reference>
<protein>
    <submittedName>
        <fullName evidence="2">Uncharacterized protein</fullName>
    </submittedName>
</protein>
<dbReference type="EMBL" id="JANPWB010000009">
    <property type="protein sequence ID" value="KAJ1150106.1"/>
    <property type="molecule type" value="Genomic_DNA"/>
</dbReference>
<proteinExistence type="predicted"/>
<comment type="caution">
    <text evidence="2">The sequence shown here is derived from an EMBL/GenBank/DDBJ whole genome shotgun (WGS) entry which is preliminary data.</text>
</comment>